<dbReference type="GO" id="GO:0015288">
    <property type="term" value="F:porin activity"/>
    <property type="evidence" value="ECO:0007669"/>
    <property type="project" value="TreeGrafter"/>
</dbReference>
<organism evidence="9 10">
    <name type="scientific">Amphritea balenae</name>
    <dbReference type="NCBI Taxonomy" id="452629"/>
    <lineage>
        <taxon>Bacteria</taxon>
        <taxon>Pseudomonadati</taxon>
        <taxon>Pseudomonadota</taxon>
        <taxon>Gammaproteobacteria</taxon>
        <taxon>Oceanospirillales</taxon>
        <taxon>Oceanospirillaceae</taxon>
        <taxon>Amphritea</taxon>
    </lineage>
</organism>
<dbReference type="InterPro" id="IPR003423">
    <property type="entry name" value="OMP_efflux"/>
</dbReference>
<evidence type="ECO:0000256" key="2">
    <source>
        <dbReference type="ARBA" id="ARBA00007613"/>
    </source>
</evidence>
<dbReference type="EMBL" id="RQXV01000003">
    <property type="protein sequence ID" value="RRD00019.1"/>
    <property type="molecule type" value="Genomic_DNA"/>
</dbReference>
<dbReference type="InterPro" id="IPR051906">
    <property type="entry name" value="TolC-like"/>
</dbReference>
<evidence type="ECO:0000313" key="9">
    <source>
        <dbReference type="EMBL" id="RRD00019.1"/>
    </source>
</evidence>
<dbReference type="Gene3D" id="1.20.1600.10">
    <property type="entry name" value="Outer membrane efflux proteins (OEP)"/>
    <property type="match status" value="1"/>
</dbReference>
<dbReference type="OrthoDB" id="9814637at2"/>
<dbReference type="SUPFAM" id="SSF56954">
    <property type="entry name" value="Outer membrane efflux proteins (OEP)"/>
    <property type="match status" value="1"/>
</dbReference>
<evidence type="ECO:0000256" key="4">
    <source>
        <dbReference type="ARBA" id="ARBA00022452"/>
    </source>
</evidence>
<evidence type="ECO:0000256" key="8">
    <source>
        <dbReference type="SAM" id="SignalP"/>
    </source>
</evidence>
<keyword evidence="4" id="KW-1134">Transmembrane beta strand</keyword>
<protein>
    <recommendedName>
        <fullName evidence="11">Type I secretion protein TolC</fullName>
    </recommendedName>
</protein>
<dbReference type="Pfam" id="PF02321">
    <property type="entry name" value="OEP"/>
    <property type="match status" value="2"/>
</dbReference>
<feature type="signal peptide" evidence="8">
    <location>
        <begin position="1"/>
        <end position="19"/>
    </location>
</feature>
<comment type="caution">
    <text evidence="9">The sequence shown here is derived from an EMBL/GenBank/DDBJ whole genome shotgun (WGS) entry which is preliminary data.</text>
</comment>
<evidence type="ECO:0000256" key="7">
    <source>
        <dbReference type="ARBA" id="ARBA00023237"/>
    </source>
</evidence>
<evidence type="ECO:0000256" key="1">
    <source>
        <dbReference type="ARBA" id="ARBA00004442"/>
    </source>
</evidence>
<dbReference type="GO" id="GO:0015562">
    <property type="term" value="F:efflux transmembrane transporter activity"/>
    <property type="evidence" value="ECO:0007669"/>
    <property type="project" value="InterPro"/>
</dbReference>
<sequence length="430" mass="47669">MYRSTIVCFSMLLVSNAVSAITIDETVSQSLSYHPALSAATKEQTVTEFQIDEAKSGYRPQASIELSTGRQWANNTTIRSIQDDGNDVHLNKADFLLRQVIYDGGLTRGRIDSASSAYDAAGHLVGERKQDVTLAAVGAHLNVLRSEELLSLAEANLVAHKQYLDDIESRARQGVITETDAHHARARYAFADASLMSQEEQYLIAGQRYLEIVGIEAEALQGVERPDIEYASLEDALESTMNHPTVLQSAATVKQARANYQQTKSAFRPRVDFEVRSTVQDTSASSDLSPYNPQSYETFAGLVMSYDISNGGADSARRDITAAQEASATELYKLAARDAREAIRTSWYSREKTASRLPLLQSYSDSLDKVLADYVDQFSVNRRDLLDLLDRQVETFRAQSDLVNARYDLVTQDFELLQATGQLDARFGSQ</sequence>
<gene>
    <name evidence="9" type="ORF">EHS89_07335</name>
</gene>
<evidence type="ECO:0000256" key="3">
    <source>
        <dbReference type="ARBA" id="ARBA00022448"/>
    </source>
</evidence>
<keyword evidence="3" id="KW-0813">Transport</keyword>
<proteinExistence type="inferred from homology"/>
<dbReference type="PANTHER" id="PTHR30026">
    <property type="entry name" value="OUTER MEMBRANE PROTEIN TOLC"/>
    <property type="match status" value="1"/>
</dbReference>
<evidence type="ECO:0000256" key="6">
    <source>
        <dbReference type="ARBA" id="ARBA00023136"/>
    </source>
</evidence>
<keyword evidence="6" id="KW-0472">Membrane</keyword>
<comment type="similarity">
    <text evidence="2">Belongs to the outer membrane factor (OMF) (TC 1.B.17) family.</text>
</comment>
<dbReference type="RefSeq" id="WP_124925489.1">
    <property type="nucleotide sequence ID" value="NZ_BMOH01000005.1"/>
</dbReference>
<keyword evidence="7" id="KW-0998">Cell outer membrane</keyword>
<dbReference type="AlphaFoldDB" id="A0A3P1SS60"/>
<dbReference type="GO" id="GO:0009279">
    <property type="term" value="C:cell outer membrane"/>
    <property type="evidence" value="ECO:0007669"/>
    <property type="project" value="UniProtKB-SubCell"/>
</dbReference>
<keyword evidence="8" id="KW-0732">Signal</keyword>
<feature type="chain" id="PRO_5017926907" description="Type I secretion protein TolC" evidence="8">
    <location>
        <begin position="20"/>
        <end position="430"/>
    </location>
</feature>
<dbReference type="Proteomes" id="UP000267535">
    <property type="component" value="Unassembled WGS sequence"/>
</dbReference>
<evidence type="ECO:0000313" key="10">
    <source>
        <dbReference type="Proteomes" id="UP000267535"/>
    </source>
</evidence>
<dbReference type="GO" id="GO:1990281">
    <property type="term" value="C:efflux pump complex"/>
    <property type="evidence" value="ECO:0007669"/>
    <property type="project" value="TreeGrafter"/>
</dbReference>
<evidence type="ECO:0000256" key="5">
    <source>
        <dbReference type="ARBA" id="ARBA00022692"/>
    </source>
</evidence>
<keyword evidence="5" id="KW-0812">Transmembrane</keyword>
<accession>A0A3P1SS60</accession>
<comment type="subcellular location">
    <subcellularLocation>
        <location evidence="1">Cell outer membrane</location>
    </subcellularLocation>
</comment>
<dbReference type="PANTHER" id="PTHR30026:SF22">
    <property type="entry name" value="OUTER MEMBRANE EFFLUX PROTEIN"/>
    <property type="match status" value="1"/>
</dbReference>
<keyword evidence="10" id="KW-1185">Reference proteome</keyword>
<evidence type="ECO:0008006" key="11">
    <source>
        <dbReference type="Google" id="ProtNLM"/>
    </source>
</evidence>
<reference evidence="9 10" key="1">
    <citation type="submission" date="2018-11" db="EMBL/GenBank/DDBJ databases">
        <title>The draft genome sequence of Amphritea balenae JAMM 1525T.</title>
        <authorList>
            <person name="Fang Z."/>
            <person name="Zhang Y."/>
            <person name="Han X."/>
        </authorList>
    </citation>
    <scope>NUCLEOTIDE SEQUENCE [LARGE SCALE GENOMIC DNA]</scope>
    <source>
        <strain evidence="9 10">JAMM 1525</strain>
    </source>
</reference>
<name>A0A3P1SS60_9GAMM</name>